<feature type="compositionally biased region" description="Basic residues" evidence="1">
    <location>
        <begin position="1"/>
        <end position="11"/>
    </location>
</feature>
<sequence length="566" mass="59945">MERKPRVRRSGPTRPSPPSATAASDLPFCDRTSYTGHRTSTLTAEHPRRLNSAPTLEENVPSTRTRRSTALSLTAVALLAGTTQLTAAPATAAPAAIQDKVLVIGLDGANLDRIKTANAPNLKRLMAEGLTAASTLYSSPMAATSSGPGWSTIATGVWPDKHGVKDNSFAGKQFGTHPDFLTRAEKANPSLNTYAAADWEPIASADAGGPIFSPTVDKRLGLKGDANGYDVEDPKIAAAAADELKNGNPDASFVYFGEIDIAGHNSGPGSQAYLDAIARSDRHIGTVLNAVTSRATYAQENWKILVTTDHGHKDGGGHGGSTIKERGTFVIAKGAGIPAGSVRNDVRLVDVAATALKQVGVSTAGLDGVPLDAPDNDAFDTVRGSLQSRTDETGIPSGVKGYTHTAPSGWSVDNSAMGTGGVTEWRGWSFTTDEFWTQAQRDQWRELNVRGRDVFAVADSDEWDDRTNSGKFDSTLVSPKWQVQGGTTRTLRFQTHYRHEAGQTAQVLVSYGGGAPQVVKSFTADATAQPQSIALNVPAGVSDVQVRFRYAGTNNWFWAVDNVTLG</sequence>
<dbReference type="Proteomes" id="UP000642284">
    <property type="component" value="Unassembled WGS sequence"/>
</dbReference>
<name>A0ABR7SQ40_9ACTN</name>
<proteinExistence type="predicted"/>
<evidence type="ECO:0000313" key="2">
    <source>
        <dbReference type="EMBL" id="MBC9717077.1"/>
    </source>
</evidence>
<dbReference type="Pfam" id="PF01663">
    <property type="entry name" value="Phosphodiest"/>
    <property type="match status" value="1"/>
</dbReference>
<comment type="caution">
    <text evidence="2">The sequence shown here is derived from an EMBL/GenBank/DDBJ whole genome shotgun (WGS) entry which is preliminary data.</text>
</comment>
<organism evidence="2 3">
    <name type="scientific">Streptomyces polyasparticus</name>
    <dbReference type="NCBI Taxonomy" id="2767826"/>
    <lineage>
        <taxon>Bacteria</taxon>
        <taxon>Bacillati</taxon>
        <taxon>Actinomycetota</taxon>
        <taxon>Actinomycetes</taxon>
        <taxon>Kitasatosporales</taxon>
        <taxon>Streptomycetaceae</taxon>
        <taxon>Streptomyces</taxon>
    </lineage>
</organism>
<dbReference type="Gene3D" id="2.60.120.200">
    <property type="match status" value="1"/>
</dbReference>
<dbReference type="InterPro" id="IPR002591">
    <property type="entry name" value="Phosphodiest/P_Trfase"/>
</dbReference>
<evidence type="ECO:0000256" key="1">
    <source>
        <dbReference type="SAM" id="MobiDB-lite"/>
    </source>
</evidence>
<evidence type="ECO:0000313" key="3">
    <source>
        <dbReference type="Proteomes" id="UP000642284"/>
    </source>
</evidence>
<feature type="compositionally biased region" description="Polar residues" evidence="1">
    <location>
        <begin position="32"/>
        <end position="43"/>
    </location>
</feature>
<reference evidence="2 3" key="1">
    <citation type="submission" date="2020-08" db="EMBL/GenBank/DDBJ databases">
        <title>Genemic of Streptomyces polyaspartic.</title>
        <authorList>
            <person name="Liu W."/>
        </authorList>
    </citation>
    <scope>NUCLEOTIDE SEQUENCE [LARGE SCALE GENOMIC DNA]</scope>
    <source>
        <strain evidence="2 3">TRM66268-LWL</strain>
    </source>
</reference>
<dbReference type="EMBL" id="JACTVJ010000017">
    <property type="protein sequence ID" value="MBC9717077.1"/>
    <property type="molecule type" value="Genomic_DNA"/>
</dbReference>
<feature type="region of interest" description="Disordered" evidence="1">
    <location>
        <begin position="1"/>
        <end position="44"/>
    </location>
</feature>
<dbReference type="PANTHER" id="PTHR10151">
    <property type="entry name" value="ECTONUCLEOTIDE PYROPHOSPHATASE/PHOSPHODIESTERASE"/>
    <property type="match status" value="1"/>
</dbReference>
<dbReference type="InterPro" id="IPR017850">
    <property type="entry name" value="Alkaline_phosphatase_core_sf"/>
</dbReference>
<accession>A0ABR7SQ40</accession>
<gene>
    <name evidence="2" type="ORF">H9Y04_31555</name>
</gene>
<dbReference type="Gene3D" id="3.40.720.10">
    <property type="entry name" value="Alkaline Phosphatase, subunit A"/>
    <property type="match status" value="1"/>
</dbReference>
<protein>
    <submittedName>
        <fullName evidence="2">Alkaline phosphatase family protein</fullName>
    </submittedName>
</protein>
<dbReference type="SUPFAM" id="SSF53649">
    <property type="entry name" value="Alkaline phosphatase-like"/>
    <property type="match status" value="1"/>
</dbReference>
<keyword evidence="3" id="KW-1185">Reference proteome</keyword>
<dbReference type="PANTHER" id="PTHR10151:SF120">
    <property type="entry name" value="BIS(5'-ADENOSYL)-TRIPHOSPHATASE"/>
    <property type="match status" value="1"/>
</dbReference>